<comment type="caution">
    <text evidence="2">The sequence shown here is derived from an EMBL/GenBank/DDBJ whole genome shotgun (WGS) entry which is preliminary data.</text>
</comment>
<proteinExistence type="predicted"/>
<feature type="region of interest" description="Disordered" evidence="1">
    <location>
        <begin position="1"/>
        <end position="78"/>
    </location>
</feature>
<name>A0ABP7E0W1_9ACTN</name>
<keyword evidence="3" id="KW-1185">Reference proteome</keyword>
<sequence>MQQAASAANNPDTVETRSSRREHAAAASSPEQNAASPHPANTDNPHNAASRKLAIVGMIGEKRSWTRATSRPYPARRR</sequence>
<feature type="compositionally biased region" description="Low complexity" evidence="1">
    <location>
        <begin position="25"/>
        <end position="36"/>
    </location>
</feature>
<evidence type="ECO:0000313" key="2">
    <source>
        <dbReference type="EMBL" id="GAA3711857.1"/>
    </source>
</evidence>
<feature type="compositionally biased region" description="Basic and acidic residues" evidence="1">
    <location>
        <begin position="14"/>
        <end position="24"/>
    </location>
</feature>
<evidence type="ECO:0000313" key="3">
    <source>
        <dbReference type="Proteomes" id="UP001500902"/>
    </source>
</evidence>
<evidence type="ECO:0000256" key="1">
    <source>
        <dbReference type="SAM" id="MobiDB-lite"/>
    </source>
</evidence>
<protein>
    <submittedName>
        <fullName evidence="2">Uncharacterized protein</fullName>
    </submittedName>
</protein>
<feature type="compositionally biased region" description="Polar residues" evidence="1">
    <location>
        <begin position="1"/>
        <end position="13"/>
    </location>
</feature>
<dbReference type="EMBL" id="BAAAZP010000214">
    <property type="protein sequence ID" value="GAA3711857.1"/>
    <property type="molecule type" value="Genomic_DNA"/>
</dbReference>
<accession>A0ABP7E0W1</accession>
<organism evidence="2 3">
    <name type="scientific">Nonomuraea antimicrobica</name>
    <dbReference type="NCBI Taxonomy" id="561173"/>
    <lineage>
        <taxon>Bacteria</taxon>
        <taxon>Bacillati</taxon>
        <taxon>Actinomycetota</taxon>
        <taxon>Actinomycetes</taxon>
        <taxon>Streptosporangiales</taxon>
        <taxon>Streptosporangiaceae</taxon>
        <taxon>Nonomuraea</taxon>
    </lineage>
</organism>
<dbReference type="Proteomes" id="UP001500902">
    <property type="component" value="Unassembled WGS sequence"/>
</dbReference>
<reference evidence="3" key="1">
    <citation type="journal article" date="2019" name="Int. J. Syst. Evol. Microbiol.">
        <title>The Global Catalogue of Microorganisms (GCM) 10K type strain sequencing project: providing services to taxonomists for standard genome sequencing and annotation.</title>
        <authorList>
            <consortium name="The Broad Institute Genomics Platform"/>
            <consortium name="The Broad Institute Genome Sequencing Center for Infectious Disease"/>
            <person name="Wu L."/>
            <person name="Ma J."/>
        </authorList>
    </citation>
    <scope>NUCLEOTIDE SEQUENCE [LARGE SCALE GENOMIC DNA]</scope>
    <source>
        <strain evidence="3">JCM 16904</strain>
    </source>
</reference>
<gene>
    <name evidence="2" type="ORF">GCM10022224_091720</name>
</gene>